<reference evidence="13" key="1">
    <citation type="submission" date="2025-08" db="UniProtKB">
        <authorList>
            <consortium name="RefSeq"/>
        </authorList>
    </citation>
    <scope>IDENTIFICATION</scope>
</reference>
<dbReference type="InterPro" id="IPR035082">
    <property type="entry name" value="Nrap_D1"/>
</dbReference>
<evidence type="ECO:0000259" key="9">
    <source>
        <dbReference type="Pfam" id="PF17405"/>
    </source>
</evidence>
<dbReference type="PANTHER" id="PTHR17972">
    <property type="entry name" value="NUCLEOLAR RNA-ASSOCIATED PROTEIN"/>
    <property type="match status" value="1"/>
</dbReference>
<keyword evidence="4 5" id="KW-0539">Nucleus</keyword>
<keyword evidence="3 5" id="KW-0694">RNA-binding</keyword>
<dbReference type="InterPro" id="IPR035368">
    <property type="entry name" value="Nrap_D3"/>
</dbReference>
<dbReference type="InterPro" id="IPR035371">
    <property type="entry name" value="Nrap_D6"/>
</dbReference>
<feature type="domain" description="Nrap protein" evidence="11">
    <location>
        <begin position="905"/>
        <end position="1043"/>
    </location>
</feature>
<sequence length="1055" mass="120242">MIMEANSMDFKVGELLKEVRIDSAASKTLDKAVSSIVDAIKAIPERVVSSKGAQKFIEDLRVPAKKARFTFKSPESVIVAGSHSIRSIARPDINVDLLVRMPKECFHRNDYLNHRYHAKRCLYLRVIAKSLKSSPLVQKVRWSTFQNEARKPVLILSLVPELSELHGCYIRIIPTASSIFDTSRLSLEKNNVREVSQDGISQPTPRYNSSILEDMFLEDNAEFVKKMFLEWSSLEEALVLVKVWARNRSSIYMHDCLNGHLISVIVAYLATRSGGNCINKSMNAMQIFRITLKFIGTSSAWDRCLSLQPLGQYNLSQEDLKQYLQTFGVVLLDASGCLNLTFRLKRAAFSELQDEAVRTLKCIEKYGDGGFEEIFMTKVDFAAKFDSFLRINLKDCSRLYMPGFCLDDECWRTSEDKLHSLLKQGLNDRVKLIRVTWKNAPFEWNIEDGLSKFSDEPMLVGMLNSTQEKSFRVVDVGPSPEDKEEAIKFRKFWGERAELRRFKDGTIAESTVWDCESWERHLIIKRITEYILWKHFLLPKEDIIHTADQLDFCLHLDGKDSASFSGSLLGAFETLSKRLRNIKEIPLKISSVQPLDPALRHTSVYPPPPHPLAFENSVSQKPPKFATTCIHSLEVMIQLEGSGNWPLDNIAIEKTKAAFLLKIGESLQDKWGVICDATDDEVNVLMSGHAFRLKILHERGVNLLKNQETNKMKSTSLIDKELFLRSQHSSMINGLHGRYPTYGPVVRLAKRWVSSHLFSSFLTEEAIELVVAYLFLNPFPFLAPSSRITGFLRFLRLLSDYDWTFSPMIIDINEDFTSDDLKEINENFMLSRKSYEENAQEVEPAMFLATAYDKSSEAWTKHSPNKTVLKRMASYARSSADLLTNLIMQGSSGPYTWECLFRTPLNNYDAIVLLHQDKLCNPHQVLFPTEMSPGKHVIRGKASNDFHAYMSRGGSNKIVEDAKDKLMINFDPTKCLLDDLRKEFPDTFEVWYDSIGGDAIGLTWKRSSKKRGRESTGNDEVNGEPVDMLKNVGEIGKGFIRSVYLLKAPRLQDQS</sequence>
<feature type="domain" description="Nrap protein" evidence="8">
    <location>
        <begin position="383"/>
        <end position="536"/>
    </location>
</feature>
<protein>
    <submittedName>
        <fullName evidence="13">Nucleolar protein 6 isoform X1</fullName>
    </submittedName>
</protein>
<evidence type="ECO:0000259" key="10">
    <source>
        <dbReference type="Pfam" id="PF17406"/>
    </source>
</evidence>
<evidence type="ECO:0000256" key="2">
    <source>
        <dbReference type="ARBA" id="ARBA00006674"/>
    </source>
</evidence>
<dbReference type="Pfam" id="PF17404">
    <property type="entry name" value="Nrap_D3"/>
    <property type="match status" value="1"/>
</dbReference>
<proteinExistence type="inferred from homology"/>
<comment type="subcellular location">
    <subcellularLocation>
        <location evidence="1 5">Nucleus</location>
        <location evidence="1 5">Nucleolus</location>
    </subcellularLocation>
</comment>
<evidence type="ECO:0000256" key="1">
    <source>
        <dbReference type="ARBA" id="ARBA00004604"/>
    </source>
</evidence>
<evidence type="ECO:0000259" key="11">
    <source>
        <dbReference type="Pfam" id="PF17407"/>
    </source>
</evidence>
<accession>A0AB40BR83</accession>
<evidence type="ECO:0000256" key="4">
    <source>
        <dbReference type="ARBA" id="ARBA00023242"/>
    </source>
</evidence>
<keyword evidence="12" id="KW-1185">Reference proteome</keyword>
<evidence type="ECO:0000256" key="3">
    <source>
        <dbReference type="ARBA" id="ARBA00022884"/>
    </source>
</evidence>
<dbReference type="Proteomes" id="UP001515500">
    <property type="component" value="Chromosome 7"/>
</dbReference>
<feature type="domain" description="Nrap protein" evidence="6">
    <location>
        <begin position="95"/>
        <end position="227"/>
    </location>
</feature>
<name>A0AB40BR83_DIOCR</name>
<evidence type="ECO:0000259" key="6">
    <source>
        <dbReference type="Pfam" id="PF03813"/>
    </source>
</evidence>
<organism evidence="12 13">
    <name type="scientific">Dioscorea cayennensis subsp. rotundata</name>
    <name type="common">White Guinea yam</name>
    <name type="synonym">Dioscorea rotundata</name>
    <dbReference type="NCBI Taxonomy" id="55577"/>
    <lineage>
        <taxon>Eukaryota</taxon>
        <taxon>Viridiplantae</taxon>
        <taxon>Streptophyta</taxon>
        <taxon>Embryophyta</taxon>
        <taxon>Tracheophyta</taxon>
        <taxon>Spermatophyta</taxon>
        <taxon>Magnoliopsida</taxon>
        <taxon>Liliopsida</taxon>
        <taxon>Dioscoreales</taxon>
        <taxon>Dioscoreaceae</taxon>
        <taxon>Dioscorea</taxon>
    </lineage>
</organism>
<dbReference type="GO" id="GO:0006364">
    <property type="term" value="P:rRNA processing"/>
    <property type="evidence" value="ECO:0007669"/>
    <property type="project" value="TreeGrafter"/>
</dbReference>
<dbReference type="GO" id="GO:0034456">
    <property type="term" value="C:UTP-C complex"/>
    <property type="evidence" value="ECO:0007669"/>
    <property type="project" value="TreeGrafter"/>
</dbReference>
<dbReference type="Pfam" id="PF03813">
    <property type="entry name" value="Nrap"/>
    <property type="match status" value="1"/>
</dbReference>
<dbReference type="AlphaFoldDB" id="A0AB40BR83"/>
<dbReference type="Pfam" id="PF17405">
    <property type="entry name" value="Nrap_D4"/>
    <property type="match status" value="1"/>
</dbReference>
<dbReference type="InterPro" id="IPR035367">
    <property type="entry name" value="Nrap_D2"/>
</dbReference>
<dbReference type="InterPro" id="IPR005554">
    <property type="entry name" value="NOL6/Upt22"/>
</dbReference>
<dbReference type="Pfam" id="PF17407">
    <property type="entry name" value="Nrap_D6"/>
    <property type="match status" value="1"/>
</dbReference>
<dbReference type="GO" id="GO:0032545">
    <property type="term" value="C:CURI complex"/>
    <property type="evidence" value="ECO:0007669"/>
    <property type="project" value="TreeGrafter"/>
</dbReference>
<evidence type="ECO:0000256" key="5">
    <source>
        <dbReference type="RuleBase" id="RU364032"/>
    </source>
</evidence>
<feature type="domain" description="Nrap protein" evidence="10">
    <location>
        <begin position="739"/>
        <end position="891"/>
    </location>
</feature>
<dbReference type="GO" id="GO:0003723">
    <property type="term" value="F:RNA binding"/>
    <property type="evidence" value="ECO:0007669"/>
    <property type="project" value="UniProtKB-KW"/>
</dbReference>
<evidence type="ECO:0000313" key="12">
    <source>
        <dbReference type="Proteomes" id="UP001515500"/>
    </source>
</evidence>
<dbReference type="PANTHER" id="PTHR17972:SF0">
    <property type="entry name" value="NUCLEOLAR PROTEIN 6"/>
    <property type="match status" value="1"/>
</dbReference>
<dbReference type="RefSeq" id="XP_039128763.1">
    <property type="nucleotide sequence ID" value="XM_039272829.1"/>
</dbReference>
<evidence type="ECO:0000313" key="13">
    <source>
        <dbReference type="RefSeq" id="XP_039128763.1"/>
    </source>
</evidence>
<feature type="domain" description="Nrap protein" evidence="7">
    <location>
        <begin position="234"/>
        <end position="378"/>
    </location>
</feature>
<evidence type="ECO:0000259" key="8">
    <source>
        <dbReference type="Pfam" id="PF17404"/>
    </source>
</evidence>
<gene>
    <name evidence="13" type="primary">LOC120264932</name>
</gene>
<evidence type="ECO:0000259" key="7">
    <source>
        <dbReference type="Pfam" id="PF17403"/>
    </source>
</evidence>
<dbReference type="GO" id="GO:0006409">
    <property type="term" value="P:tRNA export from nucleus"/>
    <property type="evidence" value="ECO:0007669"/>
    <property type="project" value="TreeGrafter"/>
</dbReference>
<dbReference type="Gene3D" id="1.10.1410.10">
    <property type="match status" value="1"/>
</dbReference>
<dbReference type="InterPro" id="IPR035369">
    <property type="entry name" value="Nrap_D4"/>
</dbReference>
<dbReference type="Pfam" id="PF17403">
    <property type="entry name" value="Nrap_D2"/>
    <property type="match status" value="1"/>
</dbReference>
<dbReference type="GeneID" id="120264932"/>
<feature type="domain" description="Nrap protein" evidence="9">
    <location>
        <begin position="559"/>
        <end position="736"/>
    </location>
</feature>
<dbReference type="Pfam" id="PF17406">
    <property type="entry name" value="Nrap_D5"/>
    <property type="match status" value="1"/>
</dbReference>
<dbReference type="GO" id="GO:0032040">
    <property type="term" value="C:small-subunit processome"/>
    <property type="evidence" value="ECO:0007669"/>
    <property type="project" value="TreeGrafter"/>
</dbReference>
<comment type="similarity">
    <text evidence="2 5">Belongs to the NRAP family.</text>
</comment>
<dbReference type="InterPro" id="IPR035370">
    <property type="entry name" value="Nrap_D5"/>
</dbReference>